<dbReference type="Proteomes" id="UP000258408">
    <property type="component" value="Segment"/>
</dbReference>
<protein>
    <submittedName>
        <fullName evidence="1">Uncharacterized protein</fullName>
    </submittedName>
</protein>
<organism evidence="1 2">
    <name type="scientific">Streptomyces phage Blueeyedbeauty</name>
    <dbReference type="NCBI Taxonomy" id="2250336"/>
    <lineage>
        <taxon>Viruses</taxon>
        <taxon>Duplodnaviria</taxon>
        <taxon>Heunggongvirae</taxon>
        <taxon>Uroviricota</taxon>
        <taxon>Caudoviricetes</taxon>
        <taxon>Stanwilliamsviridae</taxon>
        <taxon>Loccivirinae</taxon>
        <taxon>Annadreamyvirus</taxon>
        <taxon>Annadreamyvirus blueeyedbeauty</taxon>
    </lineage>
</organism>
<proteinExistence type="predicted"/>
<name>A0A345L1W3_9CAUD</name>
<dbReference type="GeneID" id="55599936"/>
<dbReference type="KEGG" id="vg:55599936"/>
<dbReference type="EMBL" id="MH536814">
    <property type="protein sequence ID" value="AXH49265.1"/>
    <property type="molecule type" value="Genomic_DNA"/>
</dbReference>
<evidence type="ECO:0000313" key="1">
    <source>
        <dbReference type="EMBL" id="AXH49265.1"/>
    </source>
</evidence>
<sequence length="91" mass="10704">MSDVEISLSKGRAILVKNILLNYPSSSVLELRRIGEIVEQLETEIARVWDENRDQDELCKCSHPYHRHFDSYEDMHPIGCKYCECDTFERV</sequence>
<reference evidence="1 2" key="1">
    <citation type="submission" date="2018-06" db="EMBL/GenBank/DDBJ databases">
        <authorList>
            <person name="Luttrell C.E."/>
            <person name="Myers K.N."/>
            <person name="Simpson A.N."/>
            <person name="Sulollari A."/>
            <person name="Suri N."/>
            <person name="Nayek S."/>
            <person name="Bhuiyan S."/>
            <person name="Smith B.R."/>
            <person name="Hughes L.E."/>
            <person name="Garlena R.A."/>
            <person name="Russell D.A."/>
            <person name="Pope W.H."/>
            <person name="Jacobs-Sera D."/>
            <person name="Hatfull G.F."/>
        </authorList>
    </citation>
    <scope>NUCLEOTIDE SEQUENCE [LARGE SCALE GENOMIC DNA]</scope>
</reference>
<gene>
    <name evidence="1" type="primary">146</name>
    <name evidence="1" type="ORF">SEA_BLUEEYEDBEAUTY_146</name>
</gene>
<evidence type="ECO:0000313" key="2">
    <source>
        <dbReference type="Proteomes" id="UP000258408"/>
    </source>
</evidence>
<accession>A0A345L1W3</accession>
<keyword evidence="2" id="KW-1185">Reference proteome</keyword>
<dbReference type="RefSeq" id="YP_009839317.1">
    <property type="nucleotide sequence ID" value="NC_048720.1"/>
</dbReference>